<organism evidence="3 4">
    <name type="scientific">Apiospora marii</name>
    <dbReference type="NCBI Taxonomy" id="335849"/>
    <lineage>
        <taxon>Eukaryota</taxon>
        <taxon>Fungi</taxon>
        <taxon>Dikarya</taxon>
        <taxon>Ascomycota</taxon>
        <taxon>Pezizomycotina</taxon>
        <taxon>Sordariomycetes</taxon>
        <taxon>Xylariomycetidae</taxon>
        <taxon>Amphisphaeriales</taxon>
        <taxon>Apiosporaceae</taxon>
        <taxon>Apiospora</taxon>
    </lineage>
</organism>
<protein>
    <submittedName>
        <fullName evidence="3">Adenylosuccinate lyase</fullName>
    </submittedName>
</protein>
<reference evidence="3 4" key="1">
    <citation type="submission" date="2023-01" db="EMBL/GenBank/DDBJ databases">
        <title>Analysis of 21 Apiospora genomes using comparative genomics revels a genus with tremendous synthesis potential of carbohydrate active enzymes and secondary metabolites.</title>
        <authorList>
            <person name="Sorensen T."/>
        </authorList>
    </citation>
    <scope>NUCLEOTIDE SEQUENCE [LARGE SCALE GENOMIC DNA]</scope>
    <source>
        <strain evidence="3 4">CBS 20057</strain>
    </source>
</reference>
<evidence type="ECO:0000256" key="1">
    <source>
        <dbReference type="ARBA" id="ARBA00023239"/>
    </source>
</evidence>
<accession>A0ABR1RH15</accession>
<evidence type="ECO:0000259" key="2">
    <source>
        <dbReference type="SMART" id="SM00998"/>
    </source>
</evidence>
<comment type="caution">
    <text evidence="3">The sequence shown here is derived from an EMBL/GenBank/DDBJ whole genome shotgun (WGS) entry which is preliminary data.</text>
</comment>
<dbReference type="Pfam" id="PF00206">
    <property type="entry name" value="Lyase_1"/>
    <property type="match status" value="1"/>
</dbReference>
<dbReference type="Gene3D" id="1.20.200.10">
    <property type="entry name" value="Fumarase/aspartase (Central domain)"/>
    <property type="match status" value="1"/>
</dbReference>
<dbReference type="InterPro" id="IPR022761">
    <property type="entry name" value="Fumarate_lyase_N"/>
</dbReference>
<dbReference type="PANTHER" id="PTHR43172">
    <property type="entry name" value="ADENYLOSUCCINATE LYASE"/>
    <property type="match status" value="1"/>
</dbReference>
<dbReference type="Gene3D" id="1.10.275.60">
    <property type="match status" value="1"/>
</dbReference>
<dbReference type="EMBL" id="JAQQWI010000015">
    <property type="protein sequence ID" value="KAK8012564.1"/>
    <property type="molecule type" value="Genomic_DNA"/>
</dbReference>
<gene>
    <name evidence="3" type="ORF">PG991_009939</name>
</gene>
<dbReference type="SMART" id="SM00998">
    <property type="entry name" value="ADSL_C"/>
    <property type="match status" value="1"/>
</dbReference>
<keyword evidence="4" id="KW-1185">Reference proteome</keyword>
<keyword evidence="1 3" id="KW-0456">Lyase</keyword>
<feature type="domain" description="Adenylosuccinate lyase C-terminal" evidence="2">
    <location>
        <begin position="407"/>
        <end position="485"/>
    </location>
</feature>
<dbReference type="InterPro" id="IPR019468">
    <property type="entry name" value="AdenyloSucc_lyase_C"/>
</dbReference>
<dbReference type="Proteomes" id="UP001396898">
    <property type="component" value="Unassembled WGS sequence"/>
</dbReference>
<dbReference type="GO" id="GO:0016829">
    <property type="term" value="F:lyase activity"/>
    <property type="evidence" value="ECO:0007669"/>
    <property type="project" value="UniProtKB-KW"/>
</dbReference>
<evidence type="ECO:0000313" key="3">
    <source>
        <dbReference type="EMBL" id="KAK8012564.1"/>
    </source>
</evidence>
<dbReference type="PANTHER" id="PTHR43172:SF1">
    <property type="entry name" value="ADENYLOSUCCINATE LYASE"/>
    <property type="match status" value="1"/>
</dbReference>
<dbReference type="PROSITE" id="PS00163">
    <property type="entry name" value="FUMARATE_LYASES"/>
    <property type="match status" value="1"/>
</dbReference>
<sequence length="512" mass="56972">MTGYDTYKTPLDSRYSTSAPVIRHGASSGCISPRPRSKCSSGMLVIALDEAMICQMARWETNTGFRELGINTITDLAIAQMKQHLIVSNDDFGVAAVEEKRRKHDVMAHVHSYGQVAPAAAGIIHYGATSCYVTDNAELILMKNALELILPKVAKVIYNLRSFALEWKDEPTLGYTMITVGKRACQWTQMLMMDLENIERVYKDLKFRGAQGTTGTQASFMEIFDNDAEKVDRLNEILCQKAGFPSCYDISYQTYPRKVDLNIANAVAGLGATVMQITGDIRHLANMKEVEEPFSKDQIGSSAMAYKRNPMLSERIASLGRKLASLPINFMNTMSVQWMERSLDDSAIRRSDIPELFLLADACLIGMDALSNGLVVYPKRIHAHNLSELPFMITDYTSIYHTDALPENIIMKICAQGGSRQDAHEEIRVLSHQASAVVKNEGGENDLVERIKNTEYFKPVWGDIDGMMDPKLYVGRAPEIVQRYAGQGGPVDLKLAPYMQKILGSSTVQLNV</sequence>
<dbReference type="SUPFAM" id="SSF48557">
    <property type="entry name" value="L-aspartase-like"/>
    <property type="match status" value="1"/>
</dbReference>
<dbReference type="InterPro" id="IPR020557">
    <property type="entry name" value="Fumarate_lyase_CS"/>
</dbReference>
<name>A0ABR1RH15_9PEZI</name>
<dbReference type="Gene3D" id="1.10.40.30">
    <property type="entry name" value="Fumarase/aspartase (C-terminal domain)"/>
    <property type="match status" value="1"/>
</dbReference>
<evidence type="ECO:0000313" key="4">
    <source>
        <dbReference type="Proteomes" id="UP001396898"/>
    </source>
</evidence>
<dbReference type="Pfam" id="PF10397">
    <property type="entry name" value="ADSL_C"/>
    <property type="match status" value="1"/>
</dbReference>
<proteinExistence type="predicted"/>
<dbReference type="InterPro" id="IPR008948">
    <property type="entry name" value="L-Aspartase-like"/>
</dbReference>
<dbReference type="CDD" id="cd03302">
    <property type="entry name" value="Adenylsuccinate_lyase_2"/>
    <property type="match status" value="1"/>
</dbReference>